<comment type="similarity">
    <text evidence="1">Belongs to the type-I restriction system S methylase family.</text>
</comment>
<dbReference type="SUPFAM" id="SSF116734">
    <property type="entry name" value="DNA methylase specificity domain"/>
    <property type="match status" value="1"/>
</dbReference>
<dbReference type="GO" id="GO:0003677">
    <property type="term" value="F:DNA binding"/>
    <property type="evidence" value="ECO:0007669"/>
    <property type="project" value="UniProtKB-KW"/>
</dbReference>
<dbReference type="InterPro" id="IPR044946">
    <property type="entry name" value="Restrct_endonuc_typeI_TRD_sf"/>
</dbReference>
<dbReference type="Pfam" id="PF01420">
    <property type="entry name" value="Methylase_S"/>
    <property type="match status" value="1"/>
</dbReference>
<proteinExistence type="inferred from homology"/>
<keyword evidence="3" id="KW-0238">DNA-binding</keyword>
<name>A0A645HNY5_9ZZZZ</name>
<dbReference type="Gene3D" id="1.10.287.1120">
    <property type="entry name" value="Bipartite methylase S protein"/>
    <property type="match status" value="1"/>
</dbReference>
<reference evidence="5" key="1">
    <citation type="submission" date="2019-08" db="EMBL/GenBank/DDBJ databases">
        <authorList>
            <person name="Kucharzyk K."/>
            <person name="Murdoch R.W."/>
            <person name="Higgins S."/>
            <person name="Loffler F."/>
        </authorList>
    </citation>
    <scope>NUCLEOTIDE SEQUENCE</scope>
</reference>
<dbReference type="AlphaFoldDB" id="A0A645HNY5"/>
<dbReference type="GO" id="GO:0009307">
    <property type="term" value="P:DNA restriction-modification system"/>
    <property type="evidence" value="ECO:0007669"/>
    <property type="project" value="UniProtKB-KW"/>
</dbReference>
<feature type="domain" description="Type I restriction modification DNA specificity" evidence="4">
    <location>
        <begin position="10"/>
        <end position="57"/>
    </location>
</feature>
<organism evidence="5">
    <name type="scientific">bioreactor metagenome</name>
    <dbReference type="NCBI Taxonomy" id="1076179"/>
    <lineage>
        <taxon>unclassified sequences</taxon>
        <taxon>metagenomes</taxon>
        <taxon>ecological metagenomes</taxon>
    </lineage>
</organism>
<dbReference type="InterPro" id="IPR000055">
    <property type="entry name" value="Restrct_endonuc_typeI_TRD"/>
</dbReference>
<keyword evidence="2" id="KW-0680">Restriction system</keyword>
<evidence type="ECO:0000256" key="3">
    <source>
        <dbReference type="ARBA" id="ARBA00023125"/>
    </source>
</evidence>
<dbReference type="Gene3D" id="3.90.220.20">
    <property type="entry name" value="DNA methylase specificity domains"/>
    <property type="match status" value="1"/>
</dbReference>
<dbReference type="PANTHER" id="PTHR30408">
    <property type="entry name" value="TYPE-1 RESTRICTION ENZYME ECOKI SPECIFICITY PROTEIN"/>
    <property type="match status" value="1"/>
</dbReference>
<evidence type="ECO:0000256" key="1">
    <source>
        <dbReference type="ARBA" id="ARBA00010923"/>
    </source>
</evidence>
<evidence type="ECO:0000256" key="2">
    <source>
        <dbReference type="ARBA" id="ARBA00022747"/>
    </source>
</evidence>
<evidence type="ECO:0000259" key="4">
    <source>
        <dbReference type="Pfam" id="PF01420"/>
    </source>
</evidence>
<sequence>MYLELRELSSGDGGRGGLNKTLIKNINIRLPREIKEQQAIAEVLTAMDEEIESLKIEKEKMIQIKEGAMDDLLTGRVRLNV</sequence>
<accession>A0A645HNY5</accession>
<comment type="caution">
    <text evidence="5">The sequence shown here is derived from an EMBL/GenBank/DDBJ whole genome shotgun (WGS) entry which is preliminary data.</text>
</comment>
<protein>
    <recommendedName>
        <fullName evidence="4">Type I restriction modification DNA specificity domain-containing protein</fullName>
    </recommendedName>
</protein>
<dbReference type="EMBL" id="VSSQ01091663">
    <property type="protein sequence ID" value="MPN37163.1"/>
    <property type="molecule type" value="Genomic_DNA"/>
</dbReference>
<dbReference type="PANTHER" id="PTHR30408:SF12">
    <property type="entry name" value="TYPE I RESTRICTION ENZYME MJAVIII SPECIFICITY SUBUNIT"/>
    <property type="match status" value="1"/>
</dbReference>
<gene>
    <name evidence="5" type="ORF">SDC9_184679</name>
</gene>
<evidence type="ECO:0000313" key="5">
    <source>
        <dbReference type="EMBL" id="MPN37163.1"/>
    </source>
</evidence>
<dbReference type="InterPro" id="IPR052021">
    <property type="entry name" value="Type-I_RS_S_subunit"/>
</dbReference>